<evidence type="ECO:0000313" key="2">
    <source>
        <dbReference type="Proteomes" id="UP000663874"/>
    </source>
</evidence>
<sequence>RYQTATDVKYDKIQLPDLNPRRVPLASTTIDDDDLCFGEQEEIFS</sequence>
<proteinExistence type="predicted"/>
<comment type="caution">
    <text evidence="1">The sequence shown here is derived from an EMBL/GenBank/DDBJ whole genome shotgun (WGS) entry which is preliminary data.</text>
</comment>
<gene>
    <name evidence="1" type="ORF">FNK824_LOCUS42293</name>
</gene>
<dbReference type="EMBL" id="CAJOBE010048628">
    <property type="protein sequence ID" value="CAF4349801.1"/>
    <property type="molecule type" value="Genomic_DNA"/>
</dbReference>
<name>A0A820KT68_9BILA</name>
<dbReference type="Proteomes" id="UP000663874">
    <property type="component" value="Unassembled WGS sequence"/>
</dbReference>
<organism evidence="1 2">
    <name type="scientific">Rotaria sordida</name>
    <dbReference type="NCBI Taxonomy" id="392033"/>
    <lineage>
        <taxon>Eukaryota</taxon>
        <taxon>Metazoa</taxon>
        <taxon>Spiralia</taxon>
        <taxon>Gnathifera</taxon>
        <taxon>Rotifera</taxon>
        <taxon>Eurotatoria</taxon>
        <taxon>Bdelloidea</taxon>
        <taxon>Philodinida</taxon>
        <taxon>Philodinidae</taxon>
        <taxon>Rotaria</taxon>
    </lineage>
</organism>
<protein>
    <submittedName>
        <fullName evidence="1">Uncharacterized protein</fullName>
    </submittedName>
</protein>
<reference evidence="1" key="1">
    <citation type="submission" date="2021-02" db="EMBL/GenBank/DDBJ databases">
        <authorList>
            <person name="Nowell W R."/>
        </authorList>
    </citation>
    <scope>NUCLEOTIDE SEQUENCE</scope>
</reference>
<accession>A0A820KT68</accession>
<evidence type="ECO:0000313" key="1">
    <source>
        <dbReference type="EMBL" id="CAF4349801.1"/>
    </source>
</evidence>
<dbReference type="AlphaFoldDB" id="A0A820KT68"/>
<feature type="non-terminal residue" evidence="1">
    <location>
        <position position="1"/>
    </location>
</feature>